<organism evidence="2">
    <name type="scientific">Arundo donax</name>
    <name type="common">Giant reed</name>
    <name type="synonym">Donax arundinaceus</name>
    <dbReference type="NCBI Taxonomy" id="35708"/>
    <lineage>
        <taxon>Eukaryota</taxon>
        <taxon>Viridiplantae</taxon>
        <taxon>Streptophyta</taxon>
        <taxon>Embryophyta</taxon>
        <taxon>Tracheophyta</taxon>
        <taxon>Spermatophyta</taxon>
        <taxon>Magnoliopsida</taxon>
        <taxon>Liliopsida</taxon>
        <taxon>Poales</taxon>
        <taxon>Poaceae</taxon>
        <taxon>PACMAD clade</taxon>
        <taxon>Arundinoideae</taxon>
        <taxon>Arundineae</taxon>
        <taxon>Arundo</taxon>
    </lineage>
</organism>
<name>A0A0A8Y0N4_ARUDO</name>
<keyword evidence="1" id="KW-0472">Membrane</keyword>
<dbReference type="EMBL" id="GBRH01279365">
    <property type="protein sequence ID" value="JAD18530.1"/>
    <property type="molecule type" value="Transcribed_RNA"/>
</dbReference>
<accession>A0A0A8Y0N4</accession>
<reference evidence="2" key="1">
    <citation type="submission" date="2014-09" db="EMBL/GenBank/DDBJ databases">
        <authorList>
            <person name="Magalhaes I.L.F."/>
            <person name="Oliveira U."/>
            <person name="Santos F.R."/>
            <person name="Vidigal T.H.D.A."/>
            <person name="Brescovit A.D."/>
            <person name="Santos A.J."/>
        </authorList>
    </citation>
    <scope>NUCLEOTIDE SEQUENCE</scope>
    <source>
        <tissue evidence="2">Shoot tissue taken approximately 20 cm above the soil surface</tissue>
    </source>
</reference>
<reference evidence="2" key="2">
    <citation type="journal article" date="2015" name="Data Brief">
        <title>Shoot transcriptome of the giant reed, Arundo donax.</title>
        <authorList>
            <person name="Barrero R.A."/>
            <person name="Guerrero F.D."/>
            <person name="Moolhuijzen P."/>
            <person name="Goolsby J.A."/>
            <person name="Tidwell J."/>
            <person name="Bellgard S.E."/>
            <person name="Bellgard M.I."/>
        </authorList>
    </citation>
    <scope>NUCLEOTIDE SEQUENCE</scope>
    <source>
        <tissue evidence="2">Shoot tissue taken approximately 20 cm above the soil surface</tissue>
    </source>
</reference>
<dbReference type="AlphaFoldDB" id="A0A0A8Y0N4"/>
<evidence type="ECO:0000256" key="1">
    <source>
        <dbReference type="SAM" id="Phobius"/>
    </source>
</evidence>
<proteinExistence type="predicted"/>
<protein>
    <submittedName>
        <fullName evidence="2">Uncharacterized protein</fullName>
    </submittedName>
</protein>
<sequence length="58" mass="6833">MLLSLNELLPLAAVIALFVALFRSVLFFLLFLLAEGDDDYLYYFWIVTFKPLTDHTRY</sequence>
<keyword evidence="1" id="KW-0812">Transmembrane</keyword>
<feature type="transmembrane region" description="Helical" evidence="1">
    <location>
        <begin position="12"/>
        <end position="34"/>
    </location>
</feature>
<evidence type="ECO:0000313" key="2">
    <source>
        <dbReference type="EMBL" id="JAD18530.1"/>
    </source>
</evidence>
<keyword evidence="1" id="KW-1133">Transmembrane helix</keyword>